<protein>
    <recommendedName>
        <fullName evidence="3">Glabrous enhancer-binding protein-like DBD domain-containing protein</fullName>
    </recommendedName>
</protein>
<reference evidence="4 5" key="1">
    <citation type="journal article" date="2016" name="G3 (Bethesda)">
        <title>First Draft Assembly and Annotation of the Genome of a California Endemic Oak Quercus lobata Nee (Fagaceae).</title>
        <authorList>
            <person name="Sork V.L."/>
            <person name="Fitz-Gibbon S.T."/>
            <person name="Puiu D."/>
            <person name="Crepeau M."/>
            <person name="Gugger P.F."/>
            <person name="Sherman R."/>
            <person name="Stevens K."/>
            <person name="Langley C.H."/>
            <person name="Pellegrini M."/>
            <person name="Salzberg S.L."/>
        </authorList>
    </citation>
    <scope>NUCLEOTIDE SEQUENCE [LARGE SCALE GENOMIC DNA]</scope>
    <source>
        <strain evidence="4 5">cv. SW786</strain>
    </source>
</reference>
<dbReference type="InterPro" id="IPR053932">
    <property type="entry name" value="GeBP-like_DBD"/>
</dbReference>
<keyword evidence="5" id="KW-1185">Reference proteome</keyword>
<dbReference type="Proteomes" id="UP000594261">
    <property type="component" value="Chromosome 8"/>
</dbReference>
<evidence type="ECO:0000259" key="3">
    <source>
        <dbReference type="Pfam" id="PF04504"/>
    </source>
</evidence>
<dbReference type="EnsemblPlants" id="QL08p013893:mrna">
    <property type="protein sequence ID" value="QL08p013893:mrna:CDS:2"/>
    <property type="gene ID" value="QL08p013893"/>
</dbReference>
<dbReference type="GO" id="GO:0006355">
    <property type="term" value="P:regulation of DNA-templated transcription"/>
    <property type="evidence" value="ECO:0007669"/>
    <property type="project" value="InterPro"/>
</dbReference>
<feature type="region of interest" description="Disordered" evidence="2">
    <location>
        <begin position="1"/>
        <end position="158"/>
    </location>
</feature>
<gene>
    <name evidence="4" type="primary">LOC115956439</name>
</gene>
<organism evidence="4 5">
    <name type="scientific">Quercus lobata</name>
    <name type="common">Valley oak</name>
    <dbReference type="NCBI Taxonomy" id="97700"/>
    <lineage>
        <taxon>Eukaryota</taxon>
        <taxon>Viridiplantae</taxon>
        <taxon>Streptophyta</taxon>
        <taxon>Embryophyta</taxon>
        <taxon>Tracheophyta</taxon>
        <taxon>Spermatophyta</taxon>
        <taxon>Magnoliopsida</taxon>
        <taxon>eudicotyledons</taxon>
        <taxon>Gunneridae</taxon>
        <taxon>Pentapetalae</taxon>
        <taxon>rosids</taxon>
        <taxon>fabids</taxon>
        <taxon>Fagales</taxon>
        <taxon>Fagaceae</taxon>
        <taxon>Quercus</taxon>
    </lineage>
</organism>
<reference evidence="4" key="2">
    <citation type="submission" date="2021-01" db="UniProtKB">
        <authorList>
            <consortium name="EnsemblPlants"/>
        </authorList>
    </citation>
    <scope>IDENTIFICATION</scope>
</reference>
<comment type="similarity">
    <text evidence="1">Belongs to the GeBP family.</text>
</comment>
<sequence length="290" mass="33126">MSEESEGSPIQDTTQEEEEEEEEDEDEHSQEVPNLSEEEVDTATSLNASHANRALEQGHELEVPIFQELPQQPQREDDHQQEHHQHTPASPNASHAITEQPREQEQGQEDDEFVDILTVSPPPESPSKRPVQDSDEENTQGMEKKQKTTVPEDDTPPRPFLEMVLTDIDHEIGFLTSLVNFHEKYMVYPYFDSVSLEQFIKNWLQIETSNQKLLEVIVKLRKKYMKTNTKMGVSENFSDARDQTAFNLAHKLWSNEKEEDWKLLKMGIIAPVLHGPDEEPDAAGGDPGCS</sequence>
<dbReference type="FunCoup" id="A0A7N2M878">
    <property type="interactions" value="829"/>
</dbReference>
<dbReference type="PANTHER" id="PTHR31662">
    <property type="entry name" value="BNAANNG10740D PROTEIN-RELATED"/>
    <property type="match status" value="1"/>
</dbReference>
<accession>A0A7N2M878</accession>
<feature type="compositionally biased region" description="Acidic residues" evidence="2">
    <location>
        <begin position="14"/>
        <end position="28"/>
    </location>
</feature>
<evidence type="ECO:0000313" key="4">
    <source>
        <dbReference type="EnsemblPlants" id="QL08p013893:mrna:CDS:2"/>
    </source>
</evidence>
<dbReference type="OrthoDB" id="1632043at2759"/>
<feature type="compositionally biased region" description="Basic and acidic residues" evidence="2">
    <location>
        <begin position="74"/>
        <end position="85"/>
    </location>
</feature>
<dbReference type="InParanoid" id="A0A7N2M878"/>
<feature type="domain" description="Glabrous enhancer-binding protein-like DBD" evidence="3">
    <location>
        <begin position="170"/>
        <end position="254"/>
    </location>
</feature>
<name>A0A7N2M878_QUELO</name>
<proteinExistence type="inferred from homology"/>
<evidence type="ECO:0000256" key="1">
    <source>
        <dbReference type="ARBA" id="ARBA00010820"/>
    </source>
</evidence>
<dbReference type="RefSeq" id="XP_030930678.1">
    <property type="nucleotide sequence ID" value="XM_031074818.1"/>
</dbReference>
<dbReference type="InterPro" id="IPR007592">
    <property type="entry name" value="GEBP"/>
</dbReference>
<dbReference type="Pfam" id="PF04504">
    <property type="entry name" value="GeBP-like_DBD"/>
    <property type="match status" value="1"/>
</dbReference>
<evidence type="ECO:0000313" key="5">
    <source>
        <dbReference type="Proteomes" id="UP000594261"/>
    </source>
</evidence>
<feature type="compositionally biased region" description="Polar residues" evidence="2">
    <location>
        <begin position="87"/>
        <end position="97"/>
    </location>
</feature>
<dbReference type="GeneID" id="115956439"/>
<dbReference type="EMBL" id="LRBV02000008">
    <property type="status" value="NOT_ANNOTATED_CDS"/>
    <property type="molecule type" value="Genomic_DNA"/>
</dbReference>
<dbReference type="AlphaFoldDB" id="A0A7N2M878"/>
<dbReference type="KEGG" id="qlo:115956439"/>
<evidence type="ECO:0000256" key="2">
    <source>
        <dbReference type="SAM" id="MobiDB-lite"/>
    </source>
</evidence>
<dbReference type="Gramene" id="QL08p013893:mrna">
    <property type="protein sequence ID" value="QL08p013893:mrna:CDS:2"/>
    <property type="gene ID" value="QL08p013893"/>
</dbReference>